<dbReference type="GO" id="GO:0033596">
    <property type="term" value="C:TSC1-TSC2 complex"/>
    <property type="evidence" value="ECO:0007669"/>
    <property type="project" value="TreeGrafter"/>
</dbReference>
<dbReference type="PANTHER" id="PTHR15154">
    <property type="entry name" value="HAMARTIN"/>
    <property type="match status" value="1"/>
</dbReference>
<proteinExistence type="predicted"/>
<dbReference type="WBParaSite" id="SVE_0780500.1">
    <property type="protein sequence ID" value="SVE_0780500.1"/>
    <property type="gene ID" value="SVE_0780500"/>
</dbReference>
<dbReference type="Pfam" id="PF04388">
    <property type="entry name" value="Hamartin"/>
    <property type="match status" value="1"/>
</dbReference>
<reference evidence="3" key="1">
    <citation type="submission" date="2014-07" db="EMBL/GenBank/DDBJ databases">
        <authorList>
            <person name="Martin A.A"/>
            <person name="De Silva N."/>
        </authorList>
    </citation>
    <scope>NUCLEOTIDE SEQUENCE</scope>
</reference>
<feature type="region of interest" description="Disordered" evidence="2">
    <location>
        <begin position="338"/>
        <end position="357"/>
    </location>
</feature>
<dbReference type="PANTHER" id="PTHR15154:SF2">
    <property type="entry name" value="HAMARTIN"/>
    <property type="match status" value="1"/>
</dbReference>
<accession>A0A0K0FG07</accession>
<organism evidence="3 4">
    <name type="scientific">Strongyloides venezuelensis</name>
    <name type="common">Threadworm</name>
    <dbReference type="NCBI Taxonomy" id="75913"/>
    <lineage>
        <taxon>Eukaryota</taxon>
        <taxon>Metazoa</taxon>
        <taxon>Ecdysozoa</taxon>
        <taxon>Nematoda</taxon>
        <taxon>Chromadorea</taxon>
        <taxon>Rhabditida</taxon>
        <taxon>Tylenchina</taxon>
        <taxon>Panagrolaimomorpha</taxon>
        <taxon>Strongyloidoidea</taxon>
        <taxon>Strongyloididae</taxon>
        <taxon>Strongyloides</taxon>
    </lineage>
</organism>
<keyword evidence="1" id="KW-0175">Coiled coil</keyword>
<feature type="coiled-coil region" evidence="1">
    <location>
        <begin position="653"/>
        <end position="755"/>
    </location>
</feature>
<dbReference type="STRING" id="75913.A0A0K0FG07"/>
<feature type="compositionally biased region" description="Low complexity" evidence="2">
    <location>
        <begin position="869"/>
        <end position="880"/>
    </location>
</feature>
<dbReference type="GO" id="GO:0032007">
    <property type="term" value="P:negative regulation of TOR signaling"/>
    <property type="evidence" value="ECO:0007669"/>
    <property type="project" value="TreeGrafter"/>
</dbReference>
<feature type="coiled-coil region" evidence="1">
    <location>
        <begin position="567"/>
        <end position="594"/>
    </location>
</feature>
<feature type="region of interest" description="Disordered" evidence="2">
    <location>
        <begin position="867"/>
        <end position="901"/>
    </location>
</feature>
<name>A0A0K0FG07_STRVS</name>
<dbReference type="AlphaFoldDB" id="A0A0K0FG07"/>
<evidence type="ECO:0000313" key="4">
    <source>
        <dbReference type="WBParaSite" id="SVE_0780500.1"/>
    </source>
</evidence>
<reference evidence="4" key="2">
    <citation type="submission" date="2015-08" db="UniProtKB">
        <authorList>
            <consortium name="WormBaseParasite"/>
        </authorList>
    </citation>
    <scope>IDENTIFICATION</scope>
</reference>
<sequence length="901" mass="105122">MVRVPDKKTIKKYIQKLESLNIAEVKEAKVKLNEFIDKGLCIDELVDTFLRTRSFRCIEVLCNVKVPYDKILIDSIEKHLEQNPQVTLILLVQLTQKSSTWISQLPIYKNLLENILKLYVYGTTDPLIKSAGLYFISCLLPHCPKIPQSTLQLICATFINCFEYLYTTLKMHDKDENEDISYKLNIHFALKEAFIIFYGMFPNTLVNFIKKEYKVGKITTGVFNQIIEKYFSSVKFNPLLINKDEHDEIKGNHLNFTKPHDIWNETSNLSVHNEDYNVTFTKSTDENYFSRDSYLAIDNFLANGETIDIGKEIVFNEENEEIYDSDLYTSSNVNSRKVSYESNNGEEQKHNSDSSLNNEVVKKLSTVKFPPKIEKSVKEYKGKEVKVLEEGYLSDREFEFSVFQRRQFMNGAFKSHLTSKQFNNIKSSRTKKNKMRKDKWKSMPNSLENCENDSNVICSDSCINKPDIIISNLFQKKKDKYMKASKIHHECLINLGLADRFPGIMYDDMKNMLETLDDKEQIDVLKTRLVLVNQHLLFERYSRLMYLERIKCLYNRLLREKNKNKYLKCLELTNKSLVAEVNNANQSITEVQLETQKEIDKQNKEIVLWRDKLAIVMKENGELKMCIEKLKRNNSHIQANDFCEIETNYLVVIRDLENENELLKDEINNLKNIEKSLNECTILNSQLIEKINLLKLKNEALFQESKEQCGKAQVESLGNTLLCKEDELIRMQQQLNNSRKEFKMLAQKYKQLEQALSLEIHKNKEIKILMGRQAKANSKFIETLNERYKTISVLNDKQTDYIKVLLGIIEKNGKRIPTTSESNNQELLGIFEGSISSDLPQFNQENLRDSNLLPELIKNNAAGQRYLQSRGSGRNSWNNSEQNKSLNINRRRYDSQAEYSS</sequence>
<dbReference type="Proteomes" id="UP000035680">
    <property type="component" value="Unassembled WGS sequence"/>
</dbReference>
<dbReference type="InterPro" id="IPR007483">
    <property type="entry name" value="Hamartin"/>
</dbReference>
<protein>
    <submittedName>
        <fullName evidence="4">Hamartin</fullName>
    </submittedName>
</protein>
<evidence type="ECO:0000256" key="1">
    <source>
        <dbReference type="SAM" id="Coils"/>
    </source>
</evidence>
<evidence type="ECO:0000256" key="2">
    <source>
        <dbReference type="SAM" id="MobiDB-lite"/>
    </source>
</evidence>
<evidence type="ECO:0000313" key="3">
    <source>
        <dbReference type="Proteomes" id="UP000035680"/>
    </source>
</evidence>
<keyword evidence="3" id="KW-1185">Reference proteome</keyword>
<dbReference type="GO" id="GO:0051726">
    <property type="term" value="P:regulation of cell cycle"/>
    <property type="evidence" value="ECO:0007669"/>
    <property type="project" value="TreeGrafter"/>
</dbReference>